<proteinExistence type="predicted"/>
<protein>
    <submittedName>
        <fullName evidence="1">Uncharacterized protein</fullName>
    </submittedName>
</protein>
<reference evidence="1 2" key="1">
    <citation type="submission" date="2019-05" db="EMBL/GenBank/DDBJ databases">
        <title>Emergence of the Ug99 lineage of the wheat stem rust pathogen through somatic hybridization.</title>
        <authorList>
            <person name="Li F."/>
            <person name="Upadhyaya N.M."/>
            <person name="Sperschneider J."/>
            <person name="Matny O."/>
            <person name="Nguyen-Phuc H."/>
            <person name="Mago R."/>
            <person name="Raley C."/>
            <person name="Miller M.E."/>
            <person name="Silverstein K.A.T."/>
            <person name="Henningsen E."/>
            <person name="Hirsch C.D."/>
            <person name="Visser B."/>
            <person name="Pretorius Z.A."/>
            <person name="Steffenson B.J."/>
            <person name="Schwessinger B."/>
            <person name="Dodds P.N."/>
            <person name="Figueroa M."/>
        </authorList>
    </citation>
    <scope>NUCLEOTIDE SEQUENCE [LARGE SCALE GENOMIC DNA]</scope>
    <source>
        <strain evidence="1 2">Ug99</strain>
    </source>
</reference>
<dbReference type="AlphaFoldDB" id="A0A5B0S7K3"/>
<dbReference type="EMBL" id="VDEP01000070">
    <property type="protein sequence ID" value="KAA1133772.1"/>
    <property type="molecule type" value="Genomic_DNA"/>
</dbReference>
<comment type="caution">
    <text evidence="1">The sequence shown here is derived from an EMBL/GenBank/DDBJ whole genome shotgun (WGS) entry which is preliminary data.</text>
</comment>
<gene>
    <name evidence="1" type="ORF">PGTUg99_016430</name>
</gene>
<accession>A0A5B0S7K3</accession>
<organism evidence="1 2">
    <name type="scientific">Puccinia graminis f. sp. tritici</name>
    <dbReference type="NCBI Taxonomy" id="56615"/>
    <lineage>
        <taxon>Eukaryota</taxon>
        <taxon>Fungi</taxon>
        <taxon>Dikarya</taxon>
        <taxon>Basidiomycota</taxon>
        <taxon>Pucciniomycotina</taxon>
        <taxon>Pucciniomycetes</taxon>
        <taxon>Pucciniales</taxon>
        <taxon>Pucciniaceae</taxon>
        <taxon>Puccinia</taxon>
    </lineage>
</organism>
<dbReference type="Proteomes" id="UP000325313">
    <property type="component" value="Unassembled WGS sequence"/>
</dbReference>
<name>A0A5B0S7K3_PUCGR</name>
<sequence>MVDLKVKACMRYLIDRDSALASPWVLLLATSSDFSPIPTIDSVACRRSTILKLVDDPSPPTISAASLADSFSVLCFDGLA</sequence>
<evidence type="ECO:0000313" key="2">
    <source>
        <dbReference type="Proteomes" id="UP000325313"/>
    </source>
</evidence>
<evidence type="ECO:0000313" key="1">
    <source>
        <dbReference type="EMBL" id="KAA1133772.1"/>
    </source>
</evidence>